<evidence type="ECO:0000313" key="6">
    <source>
        <dbReference type="Proteomes" id="UP001179952"/>
    </source>
</evidence>
<comment type="caution">
    <text evidence="5">The sequence shown here is derived from an EMBL/GenBank/DDBJ whole genome shotgun (WGS) entry which is preliminary data.</text>
</comment>
<gene>
    <name evidence="5" type="ORF">QJS04_geneDACA006734</name>
</gene>
<dbReference type="PANTHER" id="PTHR23315">
    <property type="entry name" value="U BOX DOMAIN-CONTAINING"/>
    <property type="match status" value="1"/>
</dbReference>
<feature type="repeat" description="ARM" evidence="2">
    <location>
        <begin position="121"/>
        <end position="163"/>
    </location>
</feature>
<evidence type="ECO:0000256" key="3">
    <source>
        <dbReference type="SAM" id="MobiDB-lite"/>
    </source>
</evidence>
<dbReference type="InterPro" id="IPR000225">
    <property type="entry name" value="Armadillo"/>
</dbReference>
<feature type="region of interest" description="Disordered" evidence="3">
    <location>
        <begin position="1"/>
        <end position="33"/>
    </location>
</feature>
<accession>A0AAV9AUG1</accession>
<evidence type="ECO:0000313" key="5">
    <source>
        <dbReference type="EMBL" id="KAK1267930.1"/>
    </source>
</evidence>
<sequence length="358" mass="38817">MGQNPNPNPNHEEEVEDEEGGGGEGEDRRQRSLRKLALVHDLSRSLSHGDPESRVRAARDVRRIARSSARSRSILAAPSVVQPLVSMLLSSDGFVRESALLALLNLAVRNERNKDRIVKSGAIPPLVEILKQSDGNLRDLATAAILSLSVSPSNKQPISNSGVTPLLIDILNSGSLQGKVDAVTALYNLYISQDNNPSPSTLTTEAIPPLLSLLKDCKKHSKFAEKATALLEILSSTEGGQTSISKYDGGILAIVETIEGGTLISTEHAVGVLLMLCRSRRQYRRLVLEEGAIPGLLRLTIDGTEKGRERAVVLLDLLREEARPRRKLFQCVIGQSLEERLNHLQMGKSSCSPSVGLV</sequence>
<evidence type="ECO:0000256" key="1">
    <source>
        <dbReference type="ARBA" id="ARBA00022786"/>
    </source>
</evidence>
<reference evidence="5" key="1">
    <citation type="journal article" date="2023" name="Nat. Commun.">
        <title>Diploid and tetraploid genomes of Acorus and the evolution of monocots.</title>
        <authorList>
            <person name="Ma L."/>
            <person name="Liu K.W."/>
            <person name="Li Z."/>
            <person name="Hsiao Y.Y."/>
            <person name="Qi Y."/>
            <person name="Fu T."/>
            <person name="Tang G.D."/>
            <person name="Zhang D."/>
            <person name="Sun W.H."/>
            <person name="Liu D.K."/>
            <person name="Li Y."/>
            <person name="Chen G.Z."/>
            <person name="Liu X.D."/>
            <person name="Liao X.Y."/>
            <person name="Jiang Y.T."/>
            <person name="Yu X."/>
            <person name="Hao Y."/>
            <person name="Huang J."/>
            <person name="Zhao X.W."/>
            <person name="Ke S."/>
            <person name="Chen Y.Y."/>
            <person name="Wu W.L."/>
            <person name="Hsu J.L."/>
            <person name="Lin Y.F."/>
            <person name="Huang M.D."/>
            <person name="Li C.Y."/>
            <person name="Huang L."/>
            <person name="Wang Z.W."/>
            <person name="Zhao X."/>
            <person name="Zhong W.Y."/>
            <person name="Peng D.H."/>
            <person name="Ahmad S."/>
            <person name="Lan S."/>
            <person name="Zhang J.S."/>
            <person name="Tsai W.C."/>
            <person name="Van de Peer Y."/>
            <person name="Liu Z.J."/>
        </authorList>
    </citation>
    <scope>NUCLEOTIDE SEQUENCE</scope>
    <source>
        <strain evidence="5">SCP</strain>
    </source>
</reference>
<dbReference type="Gene3D" id="1.25.10.10">
    <property type="entry name" value="Leucine-rich Repeat Variant"/>
    <property type="match status" value="2"/>
</dbReference>
<keyword evidence="6" id="KW-1185">Reference proteome</keyword>
<dbReference type="Proteomes" id="UP001179952">
    <property type="component" value="Unassembled WGS sequence"/>
</dbReference>
<protein>
    <submittedName>
        <fullName evidence="5">U-box domain-containing protein 45</fullName>
    </submittedName>
</protein>
<organism evidence="5 6">
    <name type="scientific">Acorus gramineus</name>
    <name type="common">Dwarf sweet flag</name>
    <dbReference type="NCBI Taxonomy" id="55184"/>
    <lineage>
        <taxon>Eukaryota</taxon>
        <taxon>Viridiplantae</taxon>
        <taxon>Streptophyta</taxon>
        <taxon>Embryophyta</taxon>
        <taxon>Tracheophyta</taxon>
        <taxon>Spermatophyta</taxon>
        <taxon>Magnoliopsida</taxon>
        <taxon>Liliopsida</taxon>
        <taxon>Acoraceae</taxon>
        <taxon>Acorus</taxon>
    </lineage>
</organism>
<dbReference type="SMART" id="SM00185">
    <property type="entry name" value="ARM"/>
    <property type="match status" value="4"/>
</dbReference>
<proteinExistence type="predicted"/>
<reference evidence="5" key="2">
    <citation type="submission" date="2023-06" db="EMBL/GenBank/DDBJ databases">
        <authorList>
            <person name="Ma L."/>
            <person name="Liu K.-W."/>
            <person name="Li Z."/>
            <person name="Hsiao Y.-Y."/>
            <person name="Qi Y."/>
            <person name="Fu T."/>
            <person name="Tang G."/>
            <person name="Zhang D."/>
            <person name="Sun W.-H."/>
            <person name="Liu D.-K."/>
            <person name="Li Y."/>
            <person name="Chen G.-Z."/>
            <person name="Liu X.-D."/>
            <person name="Liao X.-Y."/>
            <person name="Jiang Y.-T."/>
            <person name="Yu X."/>
            <person name="Hao Y."/>
            <person name="Huang J."/>
            <person name="Zhao X.-W."/>
            <person name="Ke S."/>
            <person name="Chen Y.-Y."/>
            <person name="Wu W.-L."/>
            <person name="Hsu J.-L."/>
            <person name="Lin Y.-F."/>
            <person name="Huang M.-D."/>
            <person name="Li C.-Y."/>
            <person name="Huang L."/>
            <person name="Wang Z.-W."/>
            <person name="Zhao X."/>
            <person name="Zhong W.-Y."/>
            <person name="Peng D.-H."/>
            <person name="Ahmad S."/>
            <person name="Lan S."/>
            <person name="Zhang J.-S."/>
            <person name="Tsai W.-C."/>
            <person name="Van De Peer Y."/>
            <person name="Liu Z.-J."/>
        </authorList>
    </citation>
    <scope>NUCLEOTIDE SEQUENCE</scope>
    <source>
        <strain evidence="5">SCP</strain>
        <tissue evidence="5">Leaves</tissue>
    </source>
</reference>
<dbReference type="Pfam" id="PF25598">
    <property type="entry name" value="ARM_PUB"/>
    <property type="match status" value="1"/>
</dbReference>
<dbReference type="InterPro" id="IPR016024">
    <property type="entry name" value="ARM-type_fold"/>
</dbReference>
<feature type="domain" description="U-box" evidence="4">
    <location>
        <begin position="153"/>
        <end position="323"/>
    </location>
</feature>
<dbReference type="InterPro" id="IPR058678">
    <property type="entry name" value="ARM_PUB"/>
</dbReference>
<dbReference type="AlphaFoldDB" id="A0AAV9AUG1"/>
<dbReference type="Pfam" id="PF00514">
    <property type="entry name" value="Arm"/>
    <property type="match status" value="1"/>
</dbReference>
<feature type="repeat" description="ARM" evidence="2">
    <location>
        <begin position="205"/>
        <end position="249"/>
    </location>
</feature>
<dbReference type="InterPro" id="IPR011989">
    <property type="entry name" value="ARM-like"/>
</dbReference>
<keyword evidence="1" id="KW-0833">Ubl conjugation pathway</keyword>
<dbReference type="SUPFAM" id="SSF48371">
    <property type="entry name" value="ARM repeat"/>
    <property type="match status" value="1"/>
</dbReference>
<dbReference type="PANTHER" id="PTHR23315:SF256">
    <property type="entry name" value="ARM REPEAT SUPERFAMILY PROTEIN"/>
    <property type="match status" value="1"/>
</dbReference>
<name>A0AAV9AUG1_ACOGR</name>
<dbReference type="EMBL" id="JAUJYN010000006">
    <property type="protein sequence ID" value="KAK1267930.1"/>
    <property type="molecule type" value="Genomic_DNA"/>
</dbReference>
<dbReference type="PROSITE" id="PS50176">
    <property type="entry name" value="ARM_REPEAT"/>
    <property type="match status" value="2"/>
</dbReference>
<evidence type="ECO:0000259" key="4">
    <source>
        <dbReference type="Pfam" id="PF25598"/>
    </source>
</evidence>
<evidence type="ECO:0000256" key="2">
    <source>
        <dbReference type="PROSITE-ProRule" id="PRU00259"/>
    </source>
</evidence>